<dbReference type="GO" id="GO:0060236">
    <property type="term" value="P:regulation of mitotic spindle organization"/>
    <property type="evidence" value="ECO:0007669"/>
    <property type="project" value="InterPro"/>
</dbReference>
<reference evidence="3" key="5">
    <citation type="journal article" date="2021" name="G3 (Bethesda)">
        <title>Aegilops tauschii genome assembly Aet v5.0 features greater sequence contiguity and improved annotation.</title>
        <authorList>
            <person name="Wang L."/>
            <person name="Zhu T."/>
            <person name="Rodriguez J.C."/>
            <person name="Deal K.R."/>
            <person name="Dubcovsky J."/>
            <person name="McGuire P.E."/>
            <person name="Lux T."/>
            <person name="Spannagl M."/>
            <person name="Mayer K.F.X."/>
            <person name="Baldrich P."/>
            <person name="Meyers B.C."/>
            <person name="Huo N."/>
            <person name="Gu Y.Q."/>
            <person name="Zhou H."/>
            <person name="Devos K.M."/>
            <person name="Bennetzen J.L."/>
            <person name="Unver T."/>
            <person name="Budak H."/>
            <person name="Gulick P.J."/>
            <person name="Galiba G."/>
            <person name="Kalapos B."/>
            <person name="Nelson D.R."/>
            <person name="Li P."/>
            <person name="You F.M."/>
            <person name="Luo M.C."/>
            <person name="Dvorak J."/>
        </authorList>
    </citation>
    <scope>NUCLEOTIDE SEQUENCE [LARGE SCALE GENOMIC DNA]</scope>
    <source>
        <strain evidence="3">cv. AL8/78</strain>
    </source>
</reference>
<dbReference type="InterPro" id="IPR027330">
    <property type="entry name" value="TPX2_central_dom"/>
</dbReference>
<evidence type="ECO:0000313" key="3">
    <source>
        <dbReference type="EnsemblPlants" id="AET7Gv20158900.7"/>
    </source>
</evidence>
<dbReference type="GO" id="GO:0005880">
    <property type="term" value="C:nuclear microtubule"/>
    <property type="evidence" value="ECO:0007669"/>
    <property type="project" value="TreeGrafter"/>
</dbReference>
<reference evidence="3" key="3">
    <citation type="journal article" date="2017" name="Nature">
        <title>Genome sequence of the progenitor of the wheat D genome Aegilops tauschii.</title>
        <authorList>
            <person name="Luo M.C."/>
            <person name="Gu Y.Q."/>
            <person name="Puiu D."/>
            <person name="Wang H."/>
            <person name="Twardziok S.O."/>
            <person name="Deal K.R."/>
            <person name="Huo N."/>
            <person name="Zhu T."/>
            <person name="Wang L."/>
            <person name="Wang Y."/>
            <person name="McGuire P.E."/>
            <person name="Liu S."/>
            <person name="Long H."/>
            <person name="Ramasamy R.K."/>
            <person name="Rodriguez J.C."/>
            <person name="Van S.L."/>
            <person name="Yuan L."/>
            <person name="Wang Z."/>
            <person name="Xia Z."/>
            <person name="Xiao L."/>
            <person name="Anderson O.D."/>
            <person name="Ouyang S."/>
            <person name="Liang Y."/>
            <person name="Zimin A.V."/>
            <person name="Pertea G."/>
            <person name="Qi P."/>
            <person name="Bennetzen J.L."/>
            <person name="Dai X."/>
            <person name="Dawson M.W."/>
            <person name="Muller H.G."/>
            <person name="Kugler K."/>
            <person name="Rivarola-Duarte L."/>
            <person name="Spannagl M."/>
            <person name="Mayer K.F.X."/>
            <person name="Lu F.H."/>
            <person name="Bevan M.W."/>
            <person name="Leroy P."/>
            <person name="Li P."/>
            <person name="You F.M."/>
            <person name="Sun Q."/>
            <person name="Liu Z."/>
            <person name="Lyons E."/>
            <person name="Wicker T."/>
            <person name="Salzberg S.L."/>
            <person name="Devos K.M."/>
            <person name="Dvorak J."/>
        </authorList>
    </citation>
    <scope>NUCLEOTIDE SEQUENCE [LARGE SCALE GENOMIC DNA]</scope>
    <source>
        <strain evidence="3">cv. AL8/78</strain>
    </source>
</reference>
<dbReference type="Gramene" id="AET7Gv20158900.7">
    <property type="protein sequence ID" value="AET7Gv20158900.7"/>
    <property type="gene ID" value="AET7Gv20158900"/>
</dbReference>
<feature type="compositionally biased region" description="Polar residues" evidence="1">
    <location>
        <begin position="246"/>
        <end position="255"/>
    </location>
</feature>
<evidence type="ECO:0000259" key="2">
    <source>
        <dbReference type="Pfam" id="PF12214"/>
    </source>
</evidence>
<feature type="region of interest" description="Disordered" evidence="1">
    <location>
        <begin position="153"/>
        <end position="185"/>
    </location>
</feature>
<dbReference type="GO" id="GO:0008017">
    <property type="term" value="F:microtubule binding"/>
    <property type="evidence" value="ECO:0007669"/>
    <property type="project" value="TreeGrafter"/>
</dbReference>
<evidence type="ECO:0000256" key="1">
    <source>
        <dbReference type="SAM" id="MobiDB-lite"/>
    </source>
</evidence>
<dbReference type="Proteomes" id="UP000015105">
    <property type="component" value="Chromosome 7D"/>
</dbReference>
<accession>A0A453QJL2</accession>
<sequence>GVMVMEVRWFEVDLDYEYDAPRWFDLAQDEAPAEAAAAELWFATAPSYPPSPLIAMMLAEDLGLPNLRSITVADIEAVRCPKPSQRSSCATEQSIYRSHVPNEGRIPCYGASKNERKPVTRSAVKGNLSKGSTLMKPTASQLARQHKQLEVKNAVPSKKSVGVRSDRSTISSNDCTQQAGKRQKLEKGHLNKDVATNQHELIHKAHEKNVMSSSYDRDTVLPKLKITVPREPELATKLRAERSRIQRSVPSNSKQLNRRDFQPACRTQSAPTRKVVQPFRAHQHANVQHVNVAPKTPVCSSNRATSLHNIDKTSEDDRDGTTGTFKFKALPLDKKILASRGDIGVLQTAKRNPTVPKEFNLSTSRKSKPPPLSELFNKLSLSTEACRAMDRQASERPNYITTKGLQREHDWCHSLLALVSAIFNYLTDFSWKNIIQFSLTACTKVKAANFGEYDSDSKSNKMDEAICYSPLRRPAR</sequence>
<reference evidence="4" key="1">
    <citation type="journal article" date="2014" name="Science">
        <title>Ancient hybridizations among the ancestral genomes of bread wheat.</title>
        <authorList>
            <consortium name="International Wheat Genome Sequencing Consortium,"/>
            <person name="Marcussen T."/>
            <person name="Sandve S.R."/>
            <person name="Heier L."/>
            <person name="Spannagl M."/>
            <person name="Pfeifer M."/>
            <person name="Jakobsen K.S."/>
            <person name="Wulff B.B."/>
            <person name="Steuernagel B."/>
            <person name="Mayer K.F."/>
            <person name="Olsen O.A."/>
        </authorList>
    </citation>
    <scope>NUCLEOTIDE SEQUENCE [LARGE SCALE GENOMIC DNA]</scope>
    <source>
        <strain evidence="4">cv. AL8/78</strain>
    </source>
</reference>
<dbReference type="Pfam" id="PF12214">
    <property type="entry name" value="TPX2_importin"/>
    <property type="match status" value="1"/>
</dbReference>
<dbReference type="GO" id="GO:0005819">
    <property type="term" value="C:spindle"/>
    <property type="evidence" value="ECO:0007669"/>
    <property type="project" value="InterPro"/>
</dbReference>
<organism evidence="3 4">
    <name type="scientific">Aegilops tauschii subsp. strangulata</name>
    <name type="common">Goatgrass</name>
    <dbReference type="NCBI Taxonomy" id="200361"/>
    <lineage>
        <taxon>Eukaryota</taxon>
        <taxon>Viridiplantae</taxon>
        <taxon>Streptophyta</taxon>
        <taxon>Embryophyta</taxon>
        <taxon>Tracheophyta</taxon>
        <taxon>Spermatophyta</taxon>
        <taxon>Magnoliopsida</taxon>
        <taxon>Liliopsida</taxon>
        <taxon>Poales</taxon>
        <taxon>Poaceae</taxon>
        <taxon>BOP clade</taxon>
        <taxon>Pooideae</taxon>
        <taxon>Triticodae</taxon>
        <taxon>Triticeae</taxon>
        <taxon>Triticinae</taxon>
        <taxon>Aegilops</taxon>
    </lineage>
</organism>
<dbReference type="PANTHER" id="PTHR14326:SF15">
    <property type="entry name" value="OS06G0130200 PROTEIN"/>
    <property type="match status" value="1"/>
</dbReference>
<dbReference type="STRING" id="200361.A0A453QJL2"/>
<keyword evidence="4" id="KW-1185">Reference proteome</keyword>
<dbReference type="EnsemblPlants" id="AET7Gv20158900.7">
    <property type="protein sequence ID" value="AET7Gv20158900.7"/>
    <property type="gene ID" value="AET7Gv20158900"/>
</dbReference>
<feature type="region of interest" description="Disordered" evidence="1">
    <location>
        <begin position="245"/>
        <end position="272"/>
    </location>
</feature>
<reference evidence="3" key="4">
    <citation type="submission" date="2019-03" db="UniProtKB">
        <authorList>
            <consortium name="EnsemblPlants"/>
        </authorList>
    </citation>
    <scope>IDENTIFICATION</scope>
</reference>
<reference evidence="4" key="2">
    <citation type="journal article" date="2017" name="Nat. Plants">
        <title>The Aegilops tauschii genome reveals multiple impacts of transposons.</title>
        <authorList>
            <person name="Zhao G."/>
            <person name="Zou C."/>
            <person name="Li K."/>
            <person name="Wang K."/>
            <person name="Li T."/>
            <person name="Gao L."/>
            <person name="Zhang X."/>
            <person name="Wang H."/>
            <person name="Yang Z."/>
            <person name="Liu X."/>
            <person name="Jiang W."/>
            <person name="Mao L."/>
            <person name="Kong X."/>
            <person name="Jiao Y."/>
            <person name="Jia J."/>
        </authorList>
    </citation>
    <scope>NUCLEOTIDE SEQUENCE [LARGE SCALE GENOMIC DNA]</scope>
    <source>
        <strain evidence="4">cv. AL8/78</strain>
    </source>
</reference>
<dbReference type="GO" id="GO:0030295">
    <property type="term" value="F:protein kinase activator activity"/>
    <property type="evidence" value="ECO:0007669"/>
    <property type="project" value="TreeGrafter"/>
</dbReference>
<protein>
    <recommendedName>
        <fullName evidence="2">TPX2 central domain-containing protein</fullName>
    </recommendedName>
</protein>
<evidence type="ECO:0000313" key="4">
    <source>
        <dbReference type="Proteomes" id="UP000015105"/>
    </source>
</evidence>
<dbReference type="InterPro" id="IPR009675">
    <property type="entry name" value="TPX2_fam"/>
</dbReference>
<dbReference type="AlphaFoldDB" id="A0A453QJL2"/>
<feature type="compositionally biased region" description="Polar residues" evidence="1">
    <location>
        <begin position="168"/>
        <end position="180"/>
    </location>
</feature>
<name>A0A453QJL2_AEGTS</name>
<dbReference type="GO" id="GO:0090307">
    <property type="term" value="P:mitotic spindle assembly"/>
    <property type="evidence" value="ECO:0007669"/>
    <property type="project" value="TreeGrafter"/>
</dbReference>
<feature type="domain" description="TPX2 central" evidence="2">
    <location>
        <begin position="224"/>
        <end position="361"/>
    </location>
</feature>
<dbReference type="PANTHER" id="PTHR14326">
    <property type="entry name" value="TARGETING PROTEIN FOR XKLP2"/>
    <property type="match status" value="1"/>
</dbReference>
<proteinExistence type="predicted"/>